<organism evidence="1 2">
    <name type="scientific">Fusarium albosuccineum</name>
    <dbReference type="NCBI Taxonomy" id="1237068"/>
    <lineage>
        <taxon>Eukaryota</taxon>
        <taxon>Fungi</taxon>
        <taxon>Dikarya</taxon>
        <taxon>Ascomycota</taxon>
        <taxon>Pezizomycotina</taxon>
        <taxon>Sordariomycetes</taxon>
        <taxon>Hypocreomycetidae</taxon>
        <taxon>Hypocreales</taxon>
        <taxon>Nectriaceae</taxon>
        <taxon>Fusarium</taxon>
        <taxon>Fusarium decemcellulare species complex</taxon>
    </lineage>
</organism>
<reference evidence="1 2" key="1">
    <citation type="submission" date="2020-01" db="EMBL/GenBank/DDBJ databases">
        <title>Identification and distribution of gene clusters putatively required for synthesis of sphingolipid metabolism inhibitors in phylogenetically diverse species of the filamentous fungus Fusarium.</title>
        <authorList>
            <person name="Kim H.-S."/>
            <person name="Busman M."/>
            <person name="Brown D.W."/>
            <person name="Divon H."/>
            <person name="Uhlig S."/>
            <person name="Proctor R.H."/>
        </authorList>
    </citation>
    <scope>NUCLEOTIDE SEQUENCE [LARGE SCALE GENOMIC DNA]</scope>
    <source>
        <strain evidence="1 2">NRRL 20459</strain>
    </source>
</reference>
<name>A0A8H4PEH2_9HYPO</name>
<comment type="caution">
    <text evidence="1">The sequence shown here is derived from an EMBL/GenBank/DDBJ whole genome shotgun (WGS) entry which is preliminary data.</text>
</comment>
<dbReference type="OrthoDB" id="2571985at2759"/>
<evidence type="ECO:0000313" key="1">
    <source>
        <dbReference type="EMBL" id="KAF4469545.1"/>
    </source>
</evidence>
<evidence type="ECO:0000313" key="2">
    <source>
        <dbReference type="Proteomes" id="UP000554235"/>
    </source>
</evidence>
<gene>
    <name evidence="1" type="ORF">FALBO_3560</name>
</gene>
<dbReference type="EMBL" id="JAADYS010000465">
    <property type="protein sequence ID" value="KAF4469545.1"/>
    <property type="molecule type" value="Genomic_DNA"/>
</dbReference>
<dbReference type="AlphaFoldDB" id="A0A8H4PEH2"/>
<proteinExistence type="predicted"/>
<protein>
    <submittedName>
        <fullName evidence="1">F-box domain-containing</fullName>
    </submittedName>
</protein>
<accession>A0A8H4PEH2</accession>
<dbReference type="Proteomes" id="UP000554235">
    <property type="component" value="Unassembled WGS sequence"/>
</dbReference>
<keyword evidence="2" id="KW-1185">Reference proteome</keyword>
<sequence>MSMFDQDKYDAYCAICGVVLFGWESEAIGSQDARALERRRRRVQRKREGIDTRQEDVADRRNIKYKPRDWDPEAEDEQYDPDLVSEESLDWLNCAACLGHNPLAVDEHRAFLADIWFHRPHCSVDIRSLDDPAEPDERRWTAFACYDRAHHDDFGSPREEDLKPAVFPLHKSCYEMLEKVFTSANPSSSIDRDVLYDAMAPLSYALATSLDINYGKMSGRARLWESIPGEEFTVTNPNDTEAFYGYLRERIASRIFDAPTEVRLADSRPELDYRKLYIWLNTTTEPRYGVESPFLAIANRRRIWGTCTEILGHYYKLAAKQVATEPDPKIVQQSKCPLLLKVAPTHAPRLDRIHQTWWIHSWEEIHDSAFDFETFWNDDDFLVGIGVVIGKSRRIFGTANGRKIAVRIPSKDWISSMVLYLGNKPGSSTDPVVAIRGVTLNAGLKGHVFLRADNCNYGSRHIFVSEGRNLVGVEGQIRQDGVIARIGILECPSPQQAPRDAASPPPIDQKLVWKYIRGEDPCIWQRPDIEISPVFPLNFEERCPEDDLSTYDLLYWRNKKRVFETLYRITGHTPRNKPGSPVLGLGYGGQPEDEKTHLALDVANGEKLIAIGANEGETLKGIMLRTNKDQKVVFGQGETDLENWKMAAPPEGNFITGVLGLFDIDAKTREKGKLSSLLMIHQPLDDSSS</sequence>